<accession>X1GB07</accession>
<dbReference type="InterPro" id="IPR005811">
    <property type="entry name" value="SUCC_ACL_C"/>
</dbReference>
<dbReference type="AlphaFoldDB" id="X1GB07"/>
<evidence type="ECO:0000259" key="2">
    <source>
        <dbReference type="Pfam" id="PF00549"/>
    </source>
</evidence>
<gene>
    <name evidence="3" type="ORF">S03H2_26368</name>
</gene>
<comment type="caution">
    <text evidence="3">The sequence shown here is derived from an EMBL/GenBank/DDBJ whole genome shotgun (WGS) entry which is preliminary data.</text>
</comment>
<organism evidence="3">
    <name type="scientific">marine sediment metagenome</name>
    <dbReference type="NCBI Taxonomy" id="412755"/>
    <lineage>
        <taxon>unclassified sequences</taxon>
        <taxon>metagenomes</taxon>
        <taxon>ecological metagenomes</taxon>
    </lineage>
</organism>
<keyword evidence="1" id="KW-0547">Nucleotide-binding</keyword>
<protein>
    <recommendedName>
        <fullName evidence="2">ATP-citrate synthase/succinyl-CoA ligase C-terminal domain-containing protein</fullName>
    </recommendedName>
</protein>
<dbReference type="GO" id="GO:0042709">
    <property type="term" value="C:succinate-CoA ligase complex"/>
    <property type="evidence" value="ECO:0007669"/>
    <property type="project" value="TreeGrafter"/>
</dbReference>
<dbReference type="EMBL" id="BARU01015262">
    <property type="protein sequence ID" value="GAH41980.1"/>
    <property type="molecule type" value="Genomic_DNA"/>
</dbReference>
<name>X1GB07_9ZZZZ</name>
<dbReference type="PANTHER" id="PTHR11815:SF10">
    <property type="entry name" value="SUCCINATE--COA LIGASE [GDP-FORMING] SUBUNIT BETA, MITOCHONDRIAL"/>
    <property type="match status" value="1"/>
</dbReference>
<sequence>VFINILGGITRCDDVAAGLVEYRDKNEVNVPFVVRMVGTNEEEGQKICKNAGIDLLPTMNDASKRIIELIGKGE</sequence>
<dbReference type="InterPro" id="IPR016102">
    <property type="entry name" value="Succinyl-CoA_synth-like"/>
</dbReference>
<dbReference type="Gene3D" id="3.40.50.261">
    <property type="entry name" value="Succinyl-CoA synthetase domains"/>
    <property type="match status" value="1"/>
</dbReference>
<dbReference type="SUPFAM" id="SSF52210">
    <property type="entry name" value="Succinyl-CoA synthetase domains"/>
    <property type="match status" value="1"/>
</dbReference>
<dbReference type="GO" id="GO:0000166">
    <property type="term" value="F:nucleotide binding"/>
    <property type="evidence" value="ECO:0007669"/>
    <property type="project" value="UniProtKB-KW"/>
</dbReference>
<dbReference type="PANTHER" id="PTHR11815">
    <property type="entry name" value="SUCCINYL-COA SYNTHETASE BETA CHAIN"/>
    <property type="match status" value="1"/>
</dbReference>
<dbReference type="GO" id="GO:0006104">
    <property type="term" value="P:succinyl-CoA metabolic process"/>
    <property type="evidence" value="ECO:0007669"/>
    <property type="project" value="TreeGrafter"/>
</dbReference>
<dbReference type="GO" id="GO:0006099">
    <property type="term" value="P:tricarboxylic acid cycle"/>
    <property type="evidence" value="ECO:0007669"/>
    <property type="project" value="TreeGrafter"/>
</dbReference>
<dbReference type="Pfam" id="PF00549">
    <property type="entry name" value="Ligase_CoA"/>
    <property type="match status" value="1"/>
</dbReference>
<feature type="non-terminal residue" evidence="3">
    <location>
        <position position="1"/>
    </location>
</feature>
<feature type="domain" description="ATP-citrate synthase/succinyl-CoA ligase C-terminal" evidence="2">
    <location>
        <begin position="1"/>
        <end position="63"/>
    </location>
</feature>
<reference evidence="3" key="1">
    <citation type="journal article" date="2014" name="Front. Microbiol.">
        <title>High frequency of phylogenetically diverse reductive dehalogenase-homologous genes in deep subseafloor sedimentary metagenomes.</title>
        <authorList>
            <person name="Kawai M."/>
            <person name="Futagami T."/>
            <person name="Toyoda A."/>
            <person name="Takaki Y."/>
            <person name="Nishi S."/>
            <person name="Hori S."/>
            <person name="Arai W."/>
            <person name="Tsubouchi T."/>
            <person name="Morono Y."/>
            <person name="Uchiyama I."/>
            <person name="Ito T."/>
            <person name="Fujiyama A."/>
            <person name="Inagaki F."/>
            <person name="Takami H."/>
        </authorList>
    </citation>
    <scope>NUCLEOTIDE SEQUENCE</scope>
    <source>
        <strain evidence="3">Expedition CK06-06</strain>
    </source>
</reference>
<dbReference type="GO" id="GO:0004775">
    <property type="term" value="F:succinate-CoA ligase (ADP-forming) activity"/>
    <property type="evidence" value="ECO:0007669"/>
    <property type="project" value="TreeGrafter"/>
</dbReference>
<proteinExistence type="predicted"/>
<evidence type="ECO:0000256" key="1">
    <source>
        <dbReference type="ARBA" id="ARBA00022741"/>
    </source>
</evidence>
<evidence type="ECO:0000313" key="3">
    <source>
        <dbReference type="EMBL" id="GAH41980.1"/>
    </source>
</evidence>